<dbReference type="InterPro" id="IPR050366">
    <property type="entry name" value="BP-dependent_transpt_permease"/>
</dbReference>
<comment type="subcellular location">
    <subcellularLocation>
        <location evidence="1 10">Cell membrane</location>
        <topology evidence="1 10">Multi-pass membrane protein</topology>
    </subcellularLocation>
</comment>
<feature type="transmembrane region" description="Helical" evidence="10">
    <location>
        <begin position="243"/>
        <end position="262"/>
    </location>
</feature>
<evidence type="ECO:0000256" key="6">
    <source>
        <dbReference type="ARBA" id="ARBA00022927"/>
    </source>
</evidence>
<keyword evidence="7 10" id="KW-1133">Transmembrane helix</keyword>
<dbReference type="PROSITE" id="PS50928">
    <property type="entry name" value="ABC_TM1"/>
    <property type="match status" value="1"/>
</dbReference>
<keyword evidence="13" id="KW-1185">Reference proteome</keyword>
<sequence>MTAVDIAGDRVAGGVTDVARAAATNSRIADSRATVTDIHATDSARSANPTTVTQVATQPIDPSAIPDSLFVPRTRTADNHDTVDVPHISHAAQAWLRLRHNKTAIAAGIVLIALFIIAFSAPILAPADPNAQKVEYANLPPYWLGGAASKYAAIGAQNQHFLLGTDQFGRDLFSRLLYGTRISLIISLVAAVLDIVIGVTWGLVSGLASRRVDDLMQRILEIISGVPSLIVVVLMLLVFQPGLVSIIVAMAITFWITMARVVRGQTLQIRSLEYVQAAIVLGTPRAAIAVRHVLPNILNLIIIRLMFSIPTAIFFETFLSFIGVGMKIPNASIGTLLNDGFKVVRIYPYQMWIPAAVLCVIMLAFNLCADGLRDALDPKMRG</sequence>
<dbReference type="AlphaFoldDB" id="A0A261G417"/>
<dbReference type="Pfam" id="PF12911">
    <property type="entry name" value="OppC_N"/>
    <property type="match status" value="1"/>
</dbReference>
<evidence type="ECO:0000313" key="12">
    <source>
        <dbReference type="EMBL" id="OZG66158.1"/>
    </source>
</evidence>
<feature type="domain" description="ABC transmembrane type-1" evidence="11">
    <location>
        <begin position="180"/>
        <end position="369"/>
    </location>
</feature>
<organism evidence="12 13">
    <name type="scientific">Bifidobacterium hapali</name>
    <dbReference type="NCBI Taxonomy" id="1630172"/>
    <lineage>
        <taxon>Bacteria</taxon>
        <taxon>Bacillati</taxon>
        <taxon>Actinomycetota</taxon>
        <taxon>Actinomycetes</taxon>
        <taxon>Bifidobacteriales</taxon>
        <taxon>Bifidobacteriaceae</taxon>
        <taxon>Bifidobacterium</taxon>
    </lineage>
</organism>
<evidence type="ECO:0000256" key="4">
    <source>
        <dbReference type="ARBA" id="ARBA00022692"/>
    </source>
</evidence>
<dbReference type="GO" id="GO:0015833">
    <property type="term" value="P:peptide transport"/>
    <property type="evidence" value="ECO:0007669"/>
    <property type="project" value="UniProtKB-KW"/>
</dbReference>
<dbReference type="RefSeq" id="WP_094729211.1">
    <property type="nucleotide sequence ID" value="NZ_MWWY01000008.1"/>
</dbReference>
<protein>
    <submittedName>
        <fullName evidence="12">Peptide ABC transporter permease</fullName>
    </submittedName>
</protein>
<keyword evidence="3" id="KW-1003">Cell membrane</keyword>
<evidence type="ECO:0000256" key="1">
    <source>
        <dbReference type="ARBA" id="ARBA00004651"/>
    </source>
</evidence>
<keyword evidence="5" id="KW-0571">Peptide transport</keyword>
<evidence type="ECO:0000256" key="10">
    <source>
        <dbReference type="RuleBase" id="RU363032"/>
    </source>
</evidence>
<feature type="transmembrane region" description="Helical" evidence="10">
    <location>
        <begin position="104"/>
        <end position="125"/>
    </location>
</feature>
<dbReference type="InterPro" id="IPR035906">
    <property type="entry name" value="MetI-like_sf"/>
</dbReference>
<keyword evidence="4 10" id="KW-0812">Transmembrane</keyword>
<name>A0A261G417_9BIFI</name>
<comment type="caution">
    <text evidence="12">The sequence shown here is derived from an EMBL/GenBank/DDBJ whole genome shotgun (WGS) entry which is preliminary data.</text>
</comment>
<accession>A0A261G417</accession>
<proteinExistence type="inferred from homology"/>
<evidence type="ECO:0000256" key="9">
    <source>
        <dbReference type="ARBA" id="ARBA00024202"/>
    </source>
</evidence>
<dbReference type="PANTHER" id="PTHR43386:SF24">
    <property type="entry name" value="OLIGOPEPTIDE TRANSPORT SYSTEM PERMEASE PROTEIN AMID"/>
    <property type="match status" value="1"/>
</dbReference>
<dbReference type="Proteomes" id="UP000216074">
    <property type="component" value="Unassembled WGS sequence"/>
</dbReference>
<dbReference type="Pfam" id="PF00528">
    <property type="entry name" value="BPD_transp_1"/>
    <property type="match status" value="1"/>
</dbReference>
<dbReference type="EMBL" id="MWWY01000008">
    <property type="protein sequence ID" value="OZG66158.1"/>
    <property type="molecule type" value="Genomic_DNA"/>
</dbReference>
<evidence type="ECO:0000256" key="8">
    <source>
        <dbReference type="ARBA" id="ARBA00023136"/>
    </source>
</evidence>
<feature type="transmembrane region" description="Helical" evidence="10">
    <location>
        <begin position="301"/>
        <end position="326"/>
    </location>
</feature>
<feature type="transmembrane region" description="Helical" evidence="10">
    <location>
        <begin position="219"/>
        <end position="237"/>
    </location>
</feature>
<dbReference type="OrthoDB" id="9812701at2"/>
<comment type="similarity">
    <text evidence="9">Belongs to the binding-protein-dependent transport system permease family. OppBC subfamily.</text>
</comment>
<evidence type="ECO:0000256" key="5">
    <source>
        <dbReference type="ARBA" id="ARBA00022856"/>
    </source>
</evidence>
<evidence type="ECO:0000256" key="7">
    <source>
        <dbReference type="ARBA" id="ARBA00022989"/>
    </source>
</evidence>
<dbReference type="CDD" id="cd06261">
    <property type="entry name" value="TM_PBP2"/>
    <property type="match status" value="1"/>
</dbReference>
<gene>
    <name evidence="12" type="ORF">BHAP_0478</name>
</gene>
<reference evidence="12 13" key="1">
    <citation type="journal article" date="2017" name="BMC Genomics">
        <title>Comparative genomic and phylogenomic analyses of the Bifidobacteriaceae family.</title>
        <authorList>
            <person name="Lugli G.A."/>
            <person name="Milani C."/>
            <person name="Turroni F."/>
            <person name="Duranti S."/>
            <person name="Mancabelli L."/>
            <person name="Mangifesta M."/>
            <person name="Ferrario C."/>
            <person name="Modesto M."/>
            <person name="Mattarelli P."/>
            <person name="Jiri K."/>
            <person name="van Sinderen D."/>
            <person name="Ventura M."/>
        </authorList>
    </citation>
    <scope>NUCLEOTIDE SEQUENCE [LARGE SCALE GENOMIC DNA]</scope>
    <source>
        <strain evidence="12 13">DSM 100202</strain>
    </source>
</reference>
<evidence type="ECO:0000256" key="3">
    <source>
        <dbReference type="ARBA" id="ARBA00022475"/>
    </source>
</evidence>
<evidence type="ECO:0000256" key="2">
    <source>
        <dbReference type="ARBA" id="ARBA00022448"/>
    </source>
</evidence>
<dbReference type="Gene3D" id="1.10.3720.10">
    <property type="entry name" value="MetI-like"/>
    <property type="match status" value="1"/>
</dbReference>
<keyword evidence="8 10" id="KW-0472">Membrane</keyword>
<dbReference type="InterPro" id="IPR000515">
    <property type="entry name" value="MetI-like"/>
</dbReference>
<dbReference type="GO" id="GO:0005886">
    <property type="term" value="C:plasma membrane"/>
    <property type="evidence" value="ECO:0007669"/>
    <property type="project" value="UniProtKB-SubCell"/>
</dbReference>
<feature type="transmembrane region" description="Helical" evidence="10">
    <location>
        <begin position="346"/>
        <end position="369"/>
    </location>
</feature>
<dbReference type="SUPFAM" id="SSF161098">
    <property type="entry name" value="MetI-like"/>
    <property type="match status" value="1"/>
</dbReference>
<evidence type="ECO:0000313" key="13">
    <source>
        <dbReference type="Proteomes" id="UP000216074"/>
    </source>
</evidence>
<dbReference type="PANTHER" id="PTHR43386">
    <property type="entry name" value="OLIGOPEPTIDE TRANSPORT SYSTEM PERMEASE PROTEIN APPC"/>
    <property type="match status" value="1"/>
</dbReference>
<evidence type="ECO:0000259" key="11">
    <source>
        <dbReference type="PROSITE" id="PS50928"/>
    </source>
</evidence>
<dbReference type="GO" id="GO:0015031">
    <property type="term" value="P:protein transport"/>
    <property type="evidence" value="ECO:0007669"/>
    <property type="project" value="UniProtKB-KW"/>
</dbReference>
<keyword evidence="2 10" id="KW-0813">Transport</keyword>
<dbReference type="InterPro" id="IPR025966">
    <property type="entry name" value="OppC_N"/>
</dbReference>
<dbReference type="GO" id="GO:0055085">
    <property type="term" value="P:transmembrane transport"/>
    <property type="evidence" value="ECO:0007669"/>
    <property type="project" value="InterPro"/>
</dbReference>
<keyword evidence="6" id="KW-0653">Protein transport</keyword>
<feature type="transmembrane region" description="Helical" evidence="10">
    <location>
        <begin position="182"/>
        <end position="207"/>
    </location>
</feature>